<dbReference type="SMART" id="SM00388">
    <property type="entry name" value="HisKA"/>
    <property type="match status" value="1"/>
</dbReference>
<dbReference type="Pfam" id="PF02518">
    <property type="entry name" value="HATPase_c"/>
    <property type="match status" value="1"/>
</dbReference>
<evidence type="ECO:0000313" key="5">
    <source>
        <dbReference type="EMBL" id="RQH05672.1"/>
    </source>
</evidence>
<accession>A0A3N6N9F7</accession>
<protein>
    <recommendedName>
        <fullName evidence="2">histidine kinase</fullName>
        <ecNumber evidence="2">2.7.13.3</ecNumber>
    </recommendedName>
</protein>
<comment type="catalytic activity">
    <reaction evidence="1">
        <text>ATP + protein L-histidine = ADP + protein N-phospho-L-histidine.</text>
        <dbReference type="EC" id="2.7.13.3"/>
    </reaction>
</comment>
<dbReference type="SUPFAM" id="SSF55874">
    <property type="entry name" value="ATPase domain of HSP90 chaperone/DNA topoisomerase II/histidine kinase"/>
    <property type="match status" value="1"/>
</dbReference>
<dbReference type="Pfam" id="PF00512">
    <property type="entry name" value="HisKA"/>
    <property type="match status" value="1"/>
</dbReference>
<dbReference type="Proteomes" id="UP000272778">
    <property type="component" value="Unassembled WGS sequence"/>
</dbReference>
<keyword evidence="3" id="KW-0597">Phosphoprotein</keyword>
<evidence type="ECO:0000313" key="6">
    <source>
        <dbReference type="Proteomes" id="UP000272778"/>
    </source>
</evidence>
<proteinExistence type="predicted"/>
<evidence type="ECO:0000256" key="1">
    <source>
        <dbReference type="ARBA" id="ARBA00000085"/>
    </source>
</evidence>
<dbReference type="OrthoDB" id="8971121at2"/>
<dbReference type="RefSeq" id="WP_124151599.1">
    <property type="nucleotide sequence ID" value="NZ_RQIS01000009.1"/>
</dbReference>
<dbReference type="CDD" id="cd00082">
    <property type="entry name" value="HisKA"/>
    <property type="match status" value="1"/>
</dbReference>
<keyword evidence="5" id="KW-0418">Kinase</keyword>
<reference evidence="5 6" key="1">
    <citation type="submission" date="2018-11" db="EMBL/GenBank/DDBJ databases">
        <title>Paraburkholderia sp. DHOA04, isolated from soil.</title>
        <authorList>
            <person name="Gao Z.-H."/>
            <person name="Qiu L.-H."/>
            <person name="Fu J.-C."/>
        </authorList>
    </citation>
    <scope>NUCLEOTIDE SEQUENCE [LARGE SCALE GENOMIC DNA]</scope>
    <source>
        <strain evidence="5 6">DHOA04</strain>
    </source>
</reference>
<dbReference type="InterPro" id="IPR036097">
    <property type="entry name" value="HisK_dim/P_sf"/>
</dbReference>
<dbReference type="PROSITE" id="PS50109">
    <property type="entry name" value="HIS_KIN"/>
    <property type="match status" value="1"/>
</dbReference>
<dbReference type="InterPro" id="IPR036890">
    <property type="entry name" value="HATPase_C_sf"/>
</dbReference>
<dbReference type="PANTHER" id="PTHR43547">
    <property type="entry name" value="TWO-COMPONENT HISTIDINE KINASE"/>
    <property type="match status" value="1"/>
</dbReference>
<gene>
    <name evidence="5" type="ORF">D1Y85_13635</name>
</gene>
<organism evidence="5 6">
    <name type="scientific">Paraburkholderia dinghuensis</name>
    <dbReference type="NCBI Taxonomy" id="2305225"/>
    <lineage>
        <taxon>Bacteria</taxon>
        <taxon>Pseudomonadati</taxon>
        <taxon>Pseudomonadota</taxon>
        <taxon>Betaproteobacteria</taxon>
        <taxon>Burkholderiales</taxon>
        <taxon>Burkholderiaceae</taxon>
        <taxon>Paraburkholderia</taxon>
    </lineage>
</organism>
<evidence type="ECO:0000256" key="3">
    <source>
        <dbReference type="ARBA" id="ARBA00022553"/>
    </source>
</evidence>
<feature type="domain" description="Histidine kinase" evidence="4">
    <location>
        <begin position="30"/>
        <end position="252"/>
    </location>
</feature>
<keyword evidence="5" id="KW-0808">Transferase</keyword>
<dbReference type="EC" id="2.7.13.3" evidence="2"/>
<dbReference type="Gene3D" id="1.10.287.130">
    <property type="match status" value="1"/>
</dbReference>
<comment type="caution">
    <text evidence="5">The sequence shown here is derived from an EMBL/GenBank/DDBJ whole genome shotgun (WGS) entry which is preliminary data.</text>
</comment>
<evidence type="ECO:0000259" key="4">
    <source>
        <dbReference type="PROSITE" id="PS50109"/>
    </source>
</evidence>
<dbReference type="EMBL" id="RQIS01000009">
    <property type="protein sequence ID" value="RQH05672.1"/>
    <property type="molecule type" value="Genomic_DNA"/>
</dbReference>
<evidence type="ECO:0000256" key="2">
    <source>
        <dbReference type="ARBA" id="ARBA00012438"/>
    </source>
</evidence>
<dbReference type="GO" id="GO:0000155">
    <property type="term" value="F:phosphorelay sensor kinase activity"/>
    <property type="evidence" value="ECO:0007669"/>
    <property type="project" value="InterPro"/>
</dbReference>
<sequence length="253" mass="27450">MAPTPDTRSERIARLCAETALFMRDHVLSRVSHDLRSPLNAIHSWAYVLERKIDAVDATAQRALGGIRTGVEQQVQLLEALVDKTRVETRTLRIDRAPFALDALIDEATDDVRVALADARAVTLTVQCTPTGATVDGDRERIVQALWLMLMFAVESSAHDGGATLDVSATAASAHFDVKWTAAPQALTDEALPHLLEPFARAQAREPLEVGRAAWVLSLCQRVAEAHGGHFEQQPLTEGETTALVLTLPLAPA</sequence>
<dbReference type="InterPro" id="IPR005467">
    <property type="entry name" value="His_kinase_dom"/>
</dbReference>
<dbReference type="AlphaFoldDB" id="A0A3N6N9F7"/>
<name>A0A3N6N9F7_9BURK</name>
<keyword evidence="6" id="KW-1185">Reference proteome</keyword>
<dbReference type="Gene3D" id="3.30.565.10">
    <property type="entry name" value="Histidine kinase-like ATPase, C-terminal domain"/>
    <property type="match status" value="1"/>
</dbReference>
<dbReference type="InterPro" id="IPR003661">
    <property type="entry name" value="HisK_dim/P_dom"/>
</dbReference>
<dbReference type="PANTHER" id="PTHR43547:SF2">
    <property type="entry name" value="HYBRID SIGNAL TRANSDUCTION HISTIDINE KINASE C"/>
    <property type="match status" value="1"/>
</dbReference>
<dbReference type="InterPro" id="IPR003594">
    <property type="entry name" value="HATPase_dom"/>
</dbReference>
<dbReference type="SUPFAM" id="SSF47384">
    <property type="entry name" value="Homodimeric domain of signal transducing histidine kinase"/>
    <property type="match status" value="1"/>
</dbReference>